<dbReference type="InterPro" id="IPR058163">
    <property type="entry name" value="LysR-type_TF_proteobact-type"/>
</dbReference>
<feature type="domain" description="HTH lysR-type" evidence="6">
    <location>
        <begin position="9"/>
        <end position="66"/>
    </location>
</feature>
<dbReference type="OrthoDB" id="5526340at2"/>
<dbReference type="PRINTS" id="PR00039">
    <property type="entry name" value="HTHLYSR"/>
</dbReference>
<dbReference type="PANTHER" id="PTHR30537">
    <property type="entry name" value="HTH-TYPE TRANSCRIPTIONAL REGULATOR"/>
    <property type="match status" value="1"/>
</dbReference>
<dbReference type="eggNOG" id="COG0583">
    <property type="taxonomic scope" value="Bacteria"/>
</dbReference>
<keyword evidence="3" id="KW-0238">DNA-binding</keyword>
<comment type="caution">
    <text evidence="7">The sequence shown here is derived from an EMBL/GenBank/DDBJ whole genome shotgun (WGS) entry which is preliminary data.</text>
</comment>
<organism evidence="7 8">
    <name type="scientific">Pseudomonas taeanensis MS-3</name>
    <dbReference type="NCBI Taxonomy" id="1395571"/>
    <lineage>
        <taxon>Bacteria</taxon>
        <taxon>Pseudomonadati</taxon>
        <taxon>Pseudomonadota</taxon>
        <taxon>Gammaproteobacteria</taxon>
        <taxon>Pseudomonadales</taxon>
        <taxon>Pseudomonadaceae</taxon>
        <taxon>Pseudomonas</taxon>
    </lineage>
</organism>
<dbReference type="GO" id="GO:0006351">
    <property type="term" value="P:DNA-templated transcription"/>
    <property type="evidence" value="ECO:0007669"/>
    <property type="project" value="TreeGrafter"/>
</dbReference>
<gene>
    <name evidence="7" type="ORF">TMS3_0113720</name>
</gene>
<dbReference type="SUPFAM" id="SSF46785">
    <property type="entry name" value="Winged helix' DNA-binding domain"/>
    <property type="match status" value="1"/>
</dbReference>
<dbReference type="Gene3D" id="1.10.10.10">
    <property type="entry name" value="Winged helix-like DNA-binding domain superfamily/Winged helix DNA-binding domain"/>
    <property type="match status" value="1"/>
</dbReference>
<dbReference type="InterPro" id="IPR036390">
    <property type="entry name" value="WH_DNA-bd_sf"/>
</dbReference>
<dbReference type="FunFam" id="1.10.10.10:FF:000038">
    <property type="entry name" value="Glycine cleavage system transcriptional activator"/>
    <property type="match status" value="1"/>
</dbReference>
<dbReference type="InterPro" id="IPR000847">
    <property type="entry name" value="LysR_HTH_N"/>
</dbReference>
<reference evidence="7 8" key="1">
    <citation type="journal article" date="2014" name="Genome Announc.">
        <title>Draft Genome Sequence of Petroleum Oil-Degrading Marine Bacterium Pseudomonas taeanensis Strain MS-3, Isolated from a Crude Oil-Contaminated Seashore.</title>
        <authorList>
            <person name="Lee S.Y."/>
            <person name="Kim S.H."/>
            <person name="Lee D.G."/>
            <person name="Shin S."/>
            <person name="Yun S.H."/>
            <person name="Choi C.W."/>
            <person name="Chung Y.H."/>
            <person name="Choi J.S."/>
            <person name="Kahng H.Y."/>
            <person name="Kim S.I."/>
        </authorList>
    </citation>
    <scope>NUCLEOTIDE SEQUENCE [LARGE SCALE GENOMIC DNA]</scope>
    <source>
        <strain evidence="7 8">MS-3</strain>
    </source>
</reference>
<evidence type="ECO:0000256" key="5">
    <source>
        <dbReference type="ARBA" id="ARBA00023163"/>
    </source>
</evidence>
<sequence length="301" mass="34588">MKPLFKQLPPLQTLTFFEAAARFGSFTKAADELCVTQSAVSKQLKILEDHLGTEVFHREHRQVMLTPAGQELYTDVKVLLYELAETNNRIRSRISSKSLTIVSTVAVANYWLFPRIARFNTEHPDVNINIYATDEINEELCRKSDLGILYGNNEWQHPLTSHYLYRERIYPICSADLQLPPLNSPEELLQLRIIHLDPLKWRWLNWSDWFSTFGINYQMPSNALIFNQLPLAIKATVQGMGVTLGWEFMLSEMMENQFVRTAGDFFVETGKADYLVYSANKPLSASASLFRDWLLNDTVGA</sequence>
<keyword evidence="2" id="KW-0805">Transcription regulation</keyword>
<dbReference type="GO" id="GO:0043565">
    <property type="term" value="F:sequence-specific DNA binding"/>
    <property type="evidence" value="ECO:0007669"/>
    <property type="project" value="TreeGrafter"/>
</dbReference>
<dbReference type="Gene3D" id="3.40.190.10">
    <property type="entry name" value="Periplasmic binding protein-like II"/>
    <property type="match status" value="2"/>
</dbReference>
<dbReference type="PROSITE" id="PS50931">
    <property type="entry name" value="HTH_LYSR"/>
    <property type="match status" value="1"/>
</dbReference>
<comment type="similarity">
    <text evidence="1">Belongs to the LysR transcriptional regulatory family.</text>
</comment>
<dbReference type="EMBL" id="AWSQ01000003">
    <property type="protein sequence ID" value="KFX69474.1"/>
    <property type="molecule type" value="Genomic_DNA"/>
</dbReference>
<dbReference type="Pfam" id="PF00126">
    <property type="entry name" value="HTH_1"/>
    <property type="match status" value="1"/>
</dbReference>
<evidence type="ECO:0000256" key="4">
    <source>
        <dbReference type="ARBA" id="ARBA00023159"/>
    </source>
</evidence>
<evidence type="ECO:0000256" key="3">
    <source>
        <dbReference type="ARBA" id="ARBA00023125"/>
    </source>
</evidence>
<keyword evidence="5" id="KW-0804">Transcription</keyword>
<keyword evidence="8" id="KW-1185">Reference proteome</keyword>
<proteinExistence type="inferred from homology"/>
<name>A0A0A1YLE9_9PSED</name>
<dbReference type="GO" id="GO:0009891">
    <property type="term" value="P:positive regulation of biosynthetic process"/>
    <property type="evidence" value="ECO:0007669"/>
    <property type="project" value="UniProtKB-ARBA"/>
</dbReference>
<protein>
    <recommendedName>
        <fullName evidence="6">HTH lysR-type domain-containing protein</fullName>
    </recommendedName>
</protein>
<evidence type="ECO:0000259" key="6">
    <source>
        <dbReference type="PROSITE" id="PS50931"/>
    </source>
</evidence>
<evidence type="ECO:0000256" key="2">
    <source>
        <dbReference type="ARBA" id="ARBA00023015"/>
    </source>
</evidence>
<dbReference type="InterPro" id="IPR036388">
    <property type="entry name" value="WH-like_DNA-bd_sf"/>
</dbReference>
<dbReference type="RefSeq" id="WP_025165781.1">
    <property type="nucleotide sequence ID" value="NZ_AWSQ01000003.1"/>
</dbReference>
<dbReference type="GO" id="GO:0003700">
    <property type="term" value="F:DNA-binding transcription factor activity"/>
    <property type="evidence" value="ECO:0007669"/>
    <property type="project" value="InterPro"/>
</dbReference>
<accession>A0A0A1YLE9</accession>
<dbReference type="SUPFAM" id="SSF53850">
    <property type="entry name" value="Periplasmic binding protein-like II"/>
    <property type="match status" value="1"/>
</dbReference>
<evidence type="ECO:0000313" key="7">
    <source>
        <dbReference type="EMBL" id="KFX69474.1"/>
    </source>
</evidence>
<dbReference type="PANTHER" id="PTHR30537:SF74">
    <property type="entry name" value="HTH-TYPE TRANSCRIPTIONAL REGULATOR TRPI"/>
    <property type="match status" value="1"/>
</dbReference>
<dbReference type="STRING" id="1395571.TMS3_0113720"/>
<dbReference type="Proteomes" id="UP000030063">
    <property type="component" value="Unassembled WGS sequence"/>
</dbReference>
<evidence type="ECO:0000313" key="8">
    <source>
        <dbReference type="Proteomes" id="UP000030063"/>
    </source>
</evidence>
<dbReference type="InterPro" id="IPR005119">
    <property type="entry name" value="LysR_subst-bd"/>
</dbReference>
<evidence type="ECO:0000256" key="1">
    <source>
        <dbReference type="ARBA" id="ARBA00009437"/>
    </source>
</evidence>
<dbReference type="Pfam" id="PF03466">
    <property type="entry name" value="LysR_substrate"/>
    <property type="match status" value="1"/>
</dbReference>
<keyword evidence="4" id="KW-0010">Activator</keyword>
<dbReference type="AlphaFoldDB" id="A0A0A1YLE9"/>